<sequence length="176" mass="19946">MLGGSVSALKWWPIHKLRKIDAVILTHPHADAINGLDDLRAWTLHEVIQDSIPIYLTNDTLDSVKTLFSYLVDSKQATGGGDLPKFQWHLIDSQTPFTVEGLEFTPLPEQAIDTTRNLNPIPKRTYLVGFSHAVEHYELIEELKMLQEKEPELWVRPAHDGLKVDIEVLSVSDWSA</sequence>
<organism evidence="1 2">
    <name type="scientific">Acaulospora colombiana</name>
    <dbReference type="NCBI Taxonomy" id="27376"/>
    <lineage>
        <taxon>Eukaryota</taxon>
        <taxon>Fungi</taxon>
        <taxon>Fungi incertae sedis</taxon>
        <taxon>Mucoromycota</taxon>
        <taxon>Glomeromycotina</taxon>
        <taxon>Glomeromycetes</taxon>
        <taxon>Diversisporales</taxon>
        <taxon>Acaulosporaceae</taxon>
        <taxon>Acaulospora</taxon>
    </lineage>
</organism>
<proteinExistence type="predicted"/>
<keyword evidence="2" id="KW-1185">Reference proteome</keyword>
<reference evidence="1" key="1">
    <citation type="submission" date="2021-06" db="EMBL/GenBank/DDBJ databases">
        <authorList>
            <person name="Kallberg Y."/>
            <person name="Tangrot J."/>
            <person name="Rosling A."/>
        </authorList>
    </citation>
    <scope>NUCLEOTIDE SEQUENCE</scope>
    <source>
        <strain evidence="1">CL356</strain>
    </source>
</reference>
<name>A0ACA9K8W3_9GLOM</name>
<evidence type="ECO:0000313" key="2">
    <source>
        <dbReference type="Proteomes" id="UP000789525"/>
    </source>
</evidence>
<dbReference type="EMBL" id="CAJVPT010001272">
    <property type="protein sequence ID" value="CAG8459762.1"/>
    <property type="molecule type" value="Genomic_DNA"/>
</dbReference>
<comment type="caution">
    <text evidence="1">The sequence shown here is derived from an EMBL/GenBank/DDBJ whole genome shotgun (WGS) entry which is preliminary data.</text>
</comment>
<evidence type="ECO:0000313" key="1">
    <source>
        <dbReference type="EMBL" id="CAG8459762.1"/>
    </source>
</evidence>
<accession>A0ACA9K8W3</accession>
<gene>
    <name evidence="1" type="ORF">ACOLOM_LOCUS1122</name>
</gene>
<dbReference type="Proteomes" id="UP000789525">
    <property type="component" value="Unassembled WGS sequence"/>
</dbReference>
<protein>
    <submittedName>
        <fullName evidence="1">11904_t:CDS:1</fullName>
    </submittedName>
</protein>